<keyword evidence="2" id="KW-1185">Reference proteome</keyword>
<reference evidence="1 2" key="1">
    <citation type="journal article" date="2022" name="Plant J.">
        <title>Chromosome-level genome of Camellia lanceoleosa provides a valuable resource for understanding genome evolution and self-incompatibility.</title>
        <authorList>
            <person name="Gong W."/>
            <person name="Xiao S."/>
            <person name="Wang L."/>
            <person name="Liao Z."/>
            <person name="Chang Y."/>
            <person name="Mo W."/>
            <person name="Hu G."/>
            <person name="Li W."/>
            <person name="Zhao G."/>
            <person name="Zhu H."/>
            <person name="Hu X."/>
            <person name="Ji K."/>
            <person name="Xiang X."/>
            <person name="Song Q."/>
            <person name="Yuan D."/>
            <person name="Jin S."/>
            <person name="Zhang L."/>
        </authorList>
    </citation>
    <scope>NUCLEOTIDE SEQUENCE [LARGE SCALE GENOMIC DNA]</scope>
    <source>
        <strain evidence="1">SQ_2022a</strain>
    </source>
</reference>
<proteinExistence type="predicted"/>
<evidence type="ECO:0000313" key="1">
    <source>
        <dbReference type="EMBL" id="KAI8004129.1"/>
    </source>
</evidence>
<sequence>MQSKARKQLIISIKFVTKLNPSLCSQILPHSSSRDLKALGQIAIDITQTNVKQTSNLIVSLSGLTTNRELKKILSTCAKNYEDASRNLDVARQSMTSSNIFSVHAGALNAESDLNNCDDEFEGTPNLKPSQLQQASKKVEDLCGIILVISASFGG</sequence>
<gene>
    <name evidence="1" type="ORF">LOK49_LG08G03388</name>
</gene>
<name>A0ACC0GTS8_9ERIC</name>
<organism evidence="1 2">
    <name type="scientific">Camellia lanceoleosa</name>
    <dbReference type="NCBI Taxonomy" id="1840588"/>
    <lineage>
        <taxon>Eukaryota</taxon>
        <taxon>Viridiplantae</taxon>
        <taxon>Streptophyta</taxon>
        <taxon>Embryophyta</taxon>
        <taxon>Tracheophyta</taxon>
        <taxon>Spermatophyta</taxon>
        <taxon>Magnoliopsida</taxon>
        <taxon>eudicotyledons</taxon>
        <taxon>Gunneridae</taxon>
        <taxon>Pentapetalae</taxon>
        <taxon>asterids</taxon>
        <taxon>Ericales</taxon>
        <taxon>Theaceae</taxon>
        <taxon>Camellia</taxon>
    </lineage>
</organism>
<comment type="caution">
    <text evidence="1">The sequence shown here is derived from an EMBL/GenBank/DDBJ whole genome shotgun (WGS) entry which is preliminary data.</text>
</comment>
<protein>
    <submittedName>
        <fullName evidence="1">Pectinesterase inhibitor</fullName>
    </submittedName>
</protein>
<accession>A0ACC0GTS8</accession>
<dbReference type="EMBL" id="CM045766">
    <property type="protein sequence ID" value="KAI8004129.1"/>
    <property type="molecule type" value="Genomic_DNA"/>
</dbReference>
<evidence type="ECO:0000313" key="2">
    <source>
        <dbReference type="Proteomes" id="UP001060215"/>
    </source>
</evidence>
<dbReference type="Proteomes" id="UP001060215">
    <property type="component" value="Chromosome 9"/>
</dbReference>